<reference evidence="1 2" key="1">
    <citation type="submission" date="2023-04" db="EMBL/GenBank/DDBJ databases">
        <authorList>
            <person name="Hsu D."/>
        </authorList>
    </citation>
    <scope>NUCLEOTIDE SEQUENCE [LARGE SCALE GENOMIC DNA]</scope>
    <source>
        <strain evidence="1 2">MK1</strain>
    </source>
</reference>
<proteinExistence type="predicted"/>
<dbReference type="Proteomes" id="UP001329915">
    <property type="component" value="Chromosome"/>
</dbReference>
<dbReference type="Gene3D" id="3.20.20.105">
    <property type="entry name" value="Queuine tRNA-ribosyltransferase-like"/>
    <property type="match status" value="1"/>
</dbReference>
<dbReference type="EMBL" id="CP121694">
    <property type="protein sequence ID" value="WRO21533.1"/>
    <property type="molecule type" value="Genomic_DNA"/>
</dbReference>
<dbReference type="RefSeq" id="WP_366924373.1">
    <property type="nucleotide sequence ID" value="NZ_CP121694.1"/>
</dbReference>
<sequence length="334" mass="37960">MQDLARSTELKLPSGMTITTPLLVPSFSSKGFKVNRDGLSEVNEPLKTATEILTESMLVSAYDLFHGYLIVEEYPTELVFVDSGGYETGDSHDFSAVWRHNHEVKQWTEEELHEVLSGFPDHIDTVIVNFDHGALRRPVKEQIEAAKLFFSRYPNRIHDFILKPETNGQQYIQMESVLKHINDISEFHVIGVTEKELGNSLLKRMENIALIRNELDKIDVSAPIHVFGSLDPITSCLYFLSGAEIFDGLTWLRYSYLNGNAIYNQNFGATQIGINARDSKVQAKAIVDNVYYLQNLQLQMKSFQAKGDFSSFKYNAEFFKEAYDSLCAQLGGRY</sequence>
<dbReference type="GO" id="GO:0006400">
    <property type="term" value="P:tRNA modification"/>
    <property type="evidence" value="ECO:0007669"/>
    <property type="project" value="InterPro"/>
</dbReference>
<name>A0AAU0UJP4_9FIRM</name>
<evidence type="ECO:0000313" key="1">
    <source>
        <dbReference type="EMBL" id="WRO21533.1"/>
    </source>
</evidence>
<dbReference type="KEGG" id="dbc:MFMK1_001343"/>
<gene>
    <name evidence="1" type="ORF">MFMK1_001343</name>
</gene>
<organism evidence="1 2">
    <name type="scientific">Metallumcola ferriviriculae</name>
    <dbReference type="NCBI Taxonomy" id="3039180"/>
    <lineage>
        <taxon>Bacteria</taxon>
        <taxon>Bacillati</taxon>
        <taxon>Bacillota</taxon>
        <taxon>Clostridia</taxon>
        <taxon>Neomoorellales</taxon>
        <taxon>Desulfitibacteraceae</taxon>
        <taxon>Metallumcola</taxon>
    </lineage>
</organism>
<dbReference type="InterPro" id="IPR036511">
    <property type="entry name" value="TGT-like_sf"/>
</dbReference>
<protein>
    <submittedName>
        <fullName evidence="1">Uncharacterized protein</fullName>
    </submittedName>
</protein>
<keyword evidence="2" id="KW-1185">Reference proteome</keyword>
<accession>A0AAU0UJP4</accession>
<dbReference type="AlphaFoldDB" id="A0AAU0UJP4"/>
<evidence type="ECO:0000313" key="2">
    <source>
        <dbReference type="Proteomes" id="UP001329915"/>
    </source>
</evidence>
<dbReference type="SUPFAM" id="SSF51713">
    <property type="entry name" value="tRNA-guanine transglycosylase"/>
    <property type="match status" value="1"/>
</dbReference>